<comment type="similarity">
    <text evidence="1">Belongs to the short-chain dehydrogenases/reductases (SDR) family.</text>
</comment>
<evidence type="ECO:0000256" key="3">
    <source>
        <dbReference type="SAM" id="Coils"/>
    </source>
</evidence>
<keyword evidence="2" id="KW-0560">Oxidoreductase</keyword>
<dbReference type="EMBL" id="FODJ01000002">
    <property type="protein sequence ID" value="SEN81678.1"/>
    <property type="molecule type" value="Genomic_DNA"/>
</dbReference>
<proteinExistence type="inferred from homology"/>
<dbReference type="Gene3D" id="3.40.50.720">
    <property type="entry name" value="NAD(P)-binding Rossmann-like Domain"/>
    <property type="match status" value="1"/>
</dbReference>
<reference evidence="4 5" key="1">
    <citation type="submission" date="2016-10" db="EMBL/GenBank/DDBJ databases">
        <authorList>
            <person name="de Groot N.N."/>
        </authorList>
    </citation>
    <scope>NUCLEOTIDE SEQUENCE [LARGE SCALE GENOMIC DNA]</scope>
    <source>
        <strain evidence="4 5">CGMCC 1.10434</strain>
    </source>
</reference>
<evidence type="ECO:0000313" key="4">
    <source>
        <dbReference type="EMBL" id="SEN81678.1"/>
    </source>
</evidence>
<keyword evidence="3" id="KW-0175">Coiled coil</keyword>
<evidence type="ECO:0000256" key="1">
    <source>
        <dbReference type="ARBA" id="ARBA00006484"/>
    </source>
</evidence>
<dbReference type="OrthoDB" id="9809821at2"/>
<dbReference type="InterPro" id="IPR002347">
    <property type="entry name" value="SDR_fam"/>
</dbReference>
<protein>
    <submittedName>
        <fullName evidence="4">NAD(P)-dependent dehydrogenase, short-chain alcohol dehydrogenase family</fullName>
    </submittedName>
</protein>
<dbReference type="PROSITE" id="PS00061">
    <property type="entry name" value="ADH_SHORT"/>
    <property type="match status" value="1"/>
</dbReference>
<dbReference type="InterPro" id="IPR020904">
    <property type="entry name" value="Sc_DH/Rdtase_CS"/>
</dbReference>
<sequence length="284" mass="32085">MNNENNVKTAMITGANSGIGLELTKKLISEGWQIVALIRSDFPVEEYELQQRILEQRVRVYKADLANFGELRAAIENIKESEQAIDVLFNNAGGSFDKLYYSAQSREMHFEIQAVVPYIILSELKALLKKGTNKMVVNTSTNVFNFLREITYEELIHPNKFKKLIGPYATSKLALSLWSQEVAAELSADGIKILAVDPGGNNTLRKGRKNGIPFFLQAIMKWFYPHPSKGAGLLYDAGMDKSAYLTGALIRNGKVRSLKFTKFSTRILKEIQVIYQVEYLKQSY</sequence>
<feature type="coiled-coil region" evidence="3">
    <location>
        <begin position="44"/>
        <end position="91"/>
    </location>
</feature>
<dbReference type="Pfam" id="PF00106">
    <property type="entry name" value="adh_short"/>
    <property type="match status" value="1"/>
</dbReference>
<evidence type="ECO:0000256" key="2">
    <source>
        <dbReference type="ARBA" id="ARBA00023002"/>
    </source>
</evidence>
<gene>
    <name evidence="4" type="ORF">SAMN04488134_1027</name>
</gene>
<evidence type="ECO:0000313" key="5">
    <source>
        <dbReference type="Proteomes" id="UP000199300"/>
    </source>
</evidence>
<accession>A0A1H8JN58</accession>
<dbReference type="PANTHER" id="PTHR24320">
    <property type="entry name" value="RETINOL DEHYDROGENASE"/>
    <property type="match status" value="1"/>
</dbReference>
<organism evidence="4 5">
    <name type="scientific">Amphibacillus marinus</name>
    <dbReference type="NCBI Taxonomy" id="872970"/>
    <lineage>
        <taxon>Bacteria</taxon>
        <taxon>Bacillati</taxon>
        <taxon>Bacillota</taxon>
        <taxon>Bacilli</taxon>
        <taxon>Bacillales</taxon>
        <taxon>Bacillaceae</taxon>
        <taxon>Amphibacillus</taxon>
    </lineage>
</organism>
<dbReference type="GO" id="GO:0016491">
    <property type="term" value="F:oxidoreductase activity"/>
    <property type="evidence" value="ECO:0007669"/>
    <property type="project" value="UniProtKB-KW"/>
</dbReference>
<name>A0A1H8JN58_9BACI</name>
<dbReference type="STRING" id="872970.SAMN04488134_1027"/>
<keyword evidence="5" id="KW-1185">Reference proteome</keyword>
<dbReference type="PRINTS" id="PR00081">
    <property type="entry name" value="GDHRDH"/>
</dbReference>
<dbReference type="PANTHER" id="PTHR24320:SF148">
    <property type="entry name" value="NAD(P)-BINDING ROSSMANN-FOLD SUPERFAMILY PROTEIN"/>
    <property type="match status" value="1"/>
</dbReference>
<dbReference type="InterPro" id="IPR036291">
    <property type="entry name" value="NAD(P)-bd_dom_sf"/>
</dbReference>
<dbReference type="AlphaFoldDB" id="A0A1H8JN58"/>
<dbReference type="Proteomes" id="UP000199300">
    <property type="component" value="Unassembled WGS sequence"/>
</dbReference>
<dbReference type="SUPFAM" id="SSF51735">
    <property type="entry name" value="NAD(P)-binding Rossmann-fold domains"/>
    <property type="match status" value="1"/>
</dbReference>
<dbReference type="RefSeq" id="WP_091495062.1">
    <property type="nucleotide sequence ID" value="NZ_FODJ01000002.1"/>
</dbReference>